<keyword evidence="3" id="KW-1185">Reference proteome</keyword>
<accession>A0ABP0ZIQ3</accession>
<reference evidence="2 3" key="1">
    <citation type="submission" date="2024-03" db="EMBL/GenBank/DDBJ databases">
        <authorList>
            <person name="Brejova B."/>
        </authorList>
    </citation>
    <scope>NUCLEOTIDE SEQUENCE [LARGE SCALE GENOMIC DNA]</scope>
    <source>
        <strain evidence="2 3">CBS 14171</strain>
    </source>
</reference>
<dbReference type="EMBL" id="OZ022405">
    <property type="protein sequence ID" value="CAK9435559.1"/>
    <property type="molecule type" value="Genomic_DNA"/>
</dbReference>
<proteinExistence type="predicted"/>
<protein>
    <submittedName>
        <fullName evidence="2">Uncharacterized protein</fullName>
    </submittedName>
</protein>
<evidence type="ECO:0000313" key="2">
    <source>
        <dbReference type="EMBL" id="CAK9435559.1"/>
    </source>
</evidence>
<evidence type="ECO:0000256" key="1">
    <source>
        <dbReference type="SAM" id="MobiDB-lite"/>
    </source>
</evidence>
<name>A0ABP0ZIQ3_9ASCO</name>
<feature type="region of interest" description="Disordered" evidence="1">
    <location>
        <begin position="176"/>
        <end position="205"/>
    </location>
</feature>
<evidence type="ECO:0000313" key="3">
    <source>
        <dbReference type="Proteomes" id="UP001497383"/>
    </source>
</evidence>
<dbReference type="RefSeq" id="XP_066827224.1">
    <property type="nucleotide sequence ID" value="XM_066972905.1"/>
</dbReference>
<sequence>MMNSVKLEKEWKCYTGKYQNSGYLRTKANPMERAYKRTVTSKLFRGLFIKALDESRSLPHIDRIAGVFRCSISRIPIDDAERNSIQRDFARMINKITSDGKLWQSLSERASESNENKSLVSIARGIKERSVVDGLAQSQLRLPFIHDAVYKNSVHDNKISKRSHQNGRELHRLFGAKLQSKNPKQQQTQFRRKTTQQKGEKANWV</sequence>
<gene>
    <name evidence="2" type="ORF">LODBEIA_P02860</name>
</gene>
<organism evidence="2 3">
    <name type="scientific">Lodderomyces beijingensis</name>
    <dbReference type="NCBI Taxonomy" id="1775926"/>
    <lineage>
        <taxon>Eukaryota</taxon>
        <taxon>Fungi</taxon>
        <taxon>Dikarya</taxon>
        <taxon>Ascomycota</taxon>
        <taxon>Saccharomycotina</taxon>
        <taxon>Pichiomycetes</taxon>
        <taxon>Debaryomycetaceae</taxon>
        <taxon>Candida/Lodderomyces clade</taxon>
        <taxon>Lodderomyces</taxon>
    </lineage>
</organism>
<dbReference type="Proteomes" id="UP001497383">
    <property type="component" value="Chromosome 1"/>
</dbReference>
<dbReference type="GeneID" id="92205482"/>